<dbReference type="RefSeq" id="WP_261944733.1">
    <property type="nucleotide sequence ID" value="NZ_AP031286.1"/>
</dbReference>
<organism evidence="1 2">
    <name type="scientific">Paenibacillus melissococcoides</name>
    <dbReference type="NCBI Taxonomy" id="2912268"/>
    <lineage>
        <taxon>Bacteria</taxon>
        <taxon>Bacillati</taxon>
        <taxon>Bacillota</taxon>
        <taxon>Bacilli</taxon>
        <taxon>Bacillales</taxon>
        <taxon>Paenibacillaceae</taxon>
        <taxon>Paenibacillus</taxon>
    </lineage>
</organism>
<sequence length="170" mass="19449">MTVSLLVHALAEHLRSLLATYHTAQGAKAGDIDGEYKPVNVYEWYVPLPDQKRRQSDYPFIEIRPYHGKRTGIDRHALVELTFGVFSRAEEEPDGSKNVGAGAYALMNLMEYVEIELFRQPIIGGRYRIRPDYEWTIPEEQPYPYFLSTAITAWDLPNIINEKGAIQAYG</sequence>
<evidence type="ECO:0008006" key="3">
    <source>
        <dbReference type="Google" id="ProtNLM"/>
    </source>
</evidence>
<reference evidence="1" key="1">
    <citation type="submission" date="2022-06" db="EMBL/GenBank/DDBJ databases">
        <authorList>
            <person name="Dietemann V."/>
            <person name="Ory F."/>
            <person name="Dainat B."/>
            <person name="Oberhansli S."/>
        </authorList>
    </citation>
    <scope>NUCLEOTIDE SEQUENCE</scope>
    <source>
        <strain evidence="1">Ena-SAMPLE-TAB-26-04-2022-14:26:32:270-5432</strain>
    </source>
</reference>
<evidence type="ECO:0000313" key="2">
    <source>
        <dbReference type="Proteomes" id="UP001154322"/>
    </source>
</evidence>
<keyword evidence="2" id="KW-1185">Reference proteome</keyword>
<protein>
    <recommendedName>
        <fullName evidence="3">Tail terminator</fullName>
    </recommendedName>
</protein>
<dbReference type="Proteomes" id="UP001154322">
    <property type="component" value="Unassembled WGS sequence"/>
</dbReference>
<dbReference type="EMBL" id="CALYLO010000001">
    <property type="protein sequence ID" value="CAH8243630.1"/>
    <property type="molecule type" value="Genomic_DNA"/>
</dbReference>
<evidence type="ECO:0000313" key="1">
    <source>
        <dbReference type="EMBL" id="CAH8243630.1"/>
    </source>
</evidence>
<gene>
    <name evidence="1" type="ORF">WJ0W_000870</name>
</gene>
<name>A0ABN8TXZ9_9BACL</name>
<comment type="caution">
    <text evidence="1">The sequence shown here is derived from an EMBL/GenBank/DDBJ whole genome shotgun (WGS) entry which is preliminary data.</text>
</comment>
<accession>A0ABN8TXZ9</accession>
<proteinExistence type="predicted"/>